<dbReference type="NCBIfam" id="TIGR01509">
    <property type="entry name" value="HAD-SF-IA-v3"/>
    <property type="match status" value="1"/>
</dbReference>
<organism evidence="1 2">
    <name type="scientific">Candidatus Woesebacteria bacterium GW2011_GWA1_39_21</name>
    <dbReference type="NCBI Taxonomy" id="1618550"/>
    <lineage>
        <taxon>Bacteria</taxon>
        <taxon>Candidatus Woeseibacteriota</taxon>
    </lineage>
</organism>
<dbReference type="Pfam" id="PF00702">
    <property type="entry name" value="Hydrolase"/>
    <property type="match status" value="1"/>
</dbReference>
<dbReference type="EMBL" id="LBWP01000018">
    <property type="protein sequence ID" value="KKR10530.1"/>
    <property type="molecule type" value="Genomic_DNA"/>
</dbReference>
<dbReference type="AlphaFoldDB" id="A0A0G0QJC9"/>
<dbReference type="PANTHER" id="PTHR47829">
    <property type="entry name" value="HYDROLASE, PUTATIVE (AFU_ORTHOLOGUE AFUA_1G12880)-RELATED"/>
    <property type="match status" value="1"/>
</dbReference>
<dbReference type="SFLD" id="SFLDG01129">
    <property type="entry name" value="C1.5:_HAD__Beta-PGM__Phosphata"/>
    <property type="match status" value="1"/>
</dbReference>
<dbReference type="InterPro" id="IPR006439">
    <property type="entry name" value="HAD-SF_hydro_IA"/>
</dbReference>
<name>A0A0G0QJC9_9BACT</name>
<dbReference type="Proteomes" id="UP000034246">
    <property type="component" value="Unassembled WGS sequence"/>
</dbReference>
<dbReference type="PANTHER" id="PTHR47829:SF1">
    <property type="entry name" value="HAD FAMILY PHOSPHATASE"/>
    <property type="match status" value="1"/>
</dbReference>
<dbReference type="SUPFAM" id="SSF56784">
    <property type="entry name" value="HAD-like"/>
    <property type="match status" value="1"/>
</dbReference>
<gene>
    <name evidence="1" type="ORF">UT39_C0018G0003</name>
</gene>
<accession>A0A0G0QJC9</accession>
<reference evidence="1 2" key="1">
    <citation type="journal article" date="2015" name="Nature">
        <title>rRNA introns, odd ribosomes, and small enigmatic genomes across a large radiation of phyla.</title>
        <authorList>
            <person name="Brown C.T."/>
            <person name="Hug L.A."/>
            <person name="Thomas B.C."/>
            <person name="Sharon I."/>
            <person name="Castelle C.J."/>
            <person name="Singh A."/>
            <person name="Wilkins M.J."/>
            <person name="Williams K.H."/>
            <person name="Banfield J.F."/>
        </authorList>
    </citation>
    <scope>NUCLEOTIDE SEQUENCE [LARGE SCALE GENOMIC DNA]</scope>
</reference>
<dbReference type="InterPro" id="IPR036412">
    <property type="entry name" value="HAD-like_sf"/>
</dbReference>
<dbReference type="SFLD" id="SFLDS00003">
    <property type="entry name" value="Haloacid_Dehalogenase"/>
    <property type="match status" value="1"/>
</dbReference>
<dbReference type="GO" id="GO:0016787">
    <property type="term" value="F:hydrolase activity"/>
    <property type="evidence" value="ECO:0007669"/>
    <property type="project" value="UniProtKB-KW"/>
</dbReference>
<comment type="caution">
    <text evidence="1">The sequence shown here is derived from an EMBL/GenBank/DDBJ whole genome shotgun (WGS) entry which is preliminary data.</text>
</comment>
<evidence type="ECO:0000313" key="2">
    <source>
        <dbReference type="Proteomes" id="UP000034246"/>
    </source>
</evidence>
<dbReference type="STRING" id="1618550.UT39_C0018G0003"/>
<sequence>MIKFVYFDIGGVVVKDFSGNDKWGNFKKLIGVEQEFDKKFDKLYDKYEDEDLNLTREVDSLIPILSEKFKIQFPPDFSLLTYYVDYFQPSTSLWPVITEIKRTSKVGLLTNMYVGMLDLIRDRNLLPSIDWDVVIDSSKVDLQKPDPKIYLLAQKLSGVENGEILFVDNSKKNIDAAKNLGWTIFYFGSSDYEKSSSNLLEFYRNLPL</sequence>
<protein>
    <submittedName>
        <fullName evidence="1">Protein containing Haloacid dehalogenase-like protein hydrolase domain protein</fullName>
    </submittedName>
</protein>
<dbReference type="InterPro" id="IPR023214">
    <property type="entry name" value="HAD_sf"/>
</dbReference>
<evidence type="ECO:0000313" key="1">
    <source>
        <dbReference type="EMBL" id="KKR10530.1"/>
    </source>
</evidence>
<dbReference type="InterPro" id="IPR052898">
    <property type="entry name" value="ACAD10-like"/>
</dbReference>
<proteinExistence type="predicted"/>
<keyword evidence="1" id="KW-0378">Hydrolase</keyword>
<dbReference type="Gene3D" id="3.40.50.1000">
    <property type="entry name" value="HAD superfamily/HAD-like"/>
    <property type="match status" value="1"/>
</dbReference>